<sequence>MGSGIHKRVHKPELGTIDSSHARTSSFAAAGASSGRNTAVDQRRDIGRATLFTRRQNTVLLSTMILLGALLFVDVFLQLNTPHSFVMLLLLIGLAGSYAFTVRAWSGCCRLPTSRESTPLEG</sequence>
<keyword evidence="1" id="KW-0472">Membrane</keyword>
<keyword evidence="1" id="KW-0812">Transmembrane</keyword>
<keyword evidence="1" id="KW-1133">Transmembrane helix</keyword>
<evidence type="ECO:0000313" key="3">
    <source>
        <dbReference type="Proteomes" id="UP000530660"/>
    </source>
</evidence>
<comment type="caution">
    <text evidence="2">The sequence shown here is derived from an EMBL/GenBank/DDBJ whole genome shotgun (WGS) entry which is preliminary data.</text>
</comment>
<dbReference type="AlphaFoldDB" id="A0A7J7IQ86"/>
<accession>A0A7J7IQ86</accession>
<name>A0A7J7IQ86_9RHOD</name>
<reference evidence="2 3" key="1">
    <citation type="journal article" date="2020" name="J. Phycol.">
        <title>Comparative genome analysis reveals Cyanidiococcus gen. nov., a new extremophilic red algal genus sister to Cyanidioschyzon (Cyanidioschyzonaceae, Rhodophyta).</title>
        <authorList>
            <person name="Liu S.-L."/>
            <person name="Chiang Y.-R."/>
            <person name="Yoon H.S."/>
            <person name="Fu H.-Y."/>
        </authorList>
    </citation>
    <scope>NUCLEOTIDE SEQUENCE [LARGE SCALE GENOMIC DNA]</scope>
    <source>
        <strain evidence="2 3">THAL066</strain>
    </source>
</reference>
<organism evidence="2 3">
    <name type="scientific">Cyanidiococcus yangmingshanensis</name>
    <dbReference type="NCBI Taxonomy" id="2690220"/>
    <lineage>
        <taxon>Eukaryota</taxon>
        <taxon>Rhodophyta</taxon>
        <taxon>Bangiophyceae</taxon>
        <taxon>Cyanidiales</taxon>
        <taxon>Cyanidiaceae</taxon>
        <taxon>Cyanidiococcus</taxon>
    </lineage>
</organism>
<dbReference type="Proteomes" id="UP000530660">
    <property type="component" value="Unassembled WGS sequence"/>
</dbReference>
<feature type="transmembrane region" description="Helical" evidence="1">
    <location>
        <begin position="85"/>
        <end position="105"/>
    </location>
</feature>
<protein>
    <submittedName>
        <fullName evidence="2">Uncharacterized protein</fullName>
    </submittedName>
</protein>
<evidence type="ECO:0000256" key="1">
    <source>
        <dbReference type="SAM" id="Phobius"/>
    </source>
</evidence>
<dbReference type="EMBL" id="VWRR01000001">
    <property type="protein sequence ID" value="KAF6005282.1"/>
    <property type="molecule type" value="Genomic_DNA"/>
</dbReference>
<keyword evidence="3" id="KW-1185">Reference proteome</keyword>
<evidence type="ECO:0000313" key="2">
    <source>
        <dbReference type="EMBL" id="KAF6005282.1"/>
    </source>
</evidence>
<gene>
    <name evidence="2" type="ORF">F1559_003912</name>
</gene>
<proteinExistence type="predicted"/>
<feature type="transmembrane region" description="Helical" evidence="1">
    <location>
        <begin position="58"/>
        <end position="79"/>
    </location>
</feature>